<evidence type="ECO:0000313" key="3">
    <source>
        <dbReference type="EMBL" id="KAG6570811.1"/>
    </source>
</evidence>
<gene>
    <name evidence="3" type="primary">HIPP03</name>
    <name evidence="3" type="ORF">SDJN03_29726</name>
</gene>
<evidence type="ECO:0000313" key="4">
    <source>
        <dbReference type="Proteomes" id="UP000685013"/>
    </source>
</evidence>
<protein>
    <submittedName>
        <fullName evidence="3">Heavy metal-associated isoprenylated plant protein 3</fullName>
    </submittedName>
</protein>
<dbReference type="Proteomes" id="UP000685013">
    <property type="component" value="Chromosome 20"/>
</dbReference>
<sequence>MEAATASAVITAINTQPTPTVSETNSANSTNSIPNSNNGQGQWPLHSSSSVLIHFPYFLSVYRNRTAAMEATNKKTVPPPCSTSICTARAAPTNSEGVERVRADWEANKLTVIGKFDASTLREKLADKTKKKIDIVSSEGKKEKKSKKPDEEAEDEKPKDKEIPVTTATLKVELHCQGCVERIYKVVSRTKGVEDMAMERQKDLVTVKGKMDVKALVHNLEDKLKRKVAVVVPKKDSDDGDGGDKNKSGGEVTQEDGGGETDGDRLDYMAVPAPGYEYGFGYGYGYGYGHGGFVGEHLPSSQMFSDENPNACTVM</sequence>
<proteinExistence type="predicted"/>
<feature type="domain" description="HMA" evidence="2">
    <location>
        <begin position="165"/>
        <end position="228"/>
    </location>
</feature>
<dbReference type="GO" id="GO:0046872">
    <property type="term" value="F:metal ion binding"/>
    <property type="evidence" value="ECO:0007669"/>
    <property type="project" value="InterPro"/>
</dbReference>
<dbReference type="AlphaFoldDB" id="A0AAV6LUX4"/>
<keyword evidence="4" id="KW-1185">Reference proteome</keyword>
<dbReference type="PANTHER" id="PTHR46413:SF2">
    <property type="entry name" value="HEAVY METAL-ASSOCIATED ISOPRENYLATED PLANT PROTEIN 3"/>
    <property type="match status" value="1"/>
</dbReference>
<comment type="caution">
    <text evidence="3">The sequence shown here is derived from an EMBL/GenBank/DDBJ whole genome shotgun (WGS) entry which is preliminary data.</text>
</comment>
<dbReference type="EMBL" id="JAGKQH010000020">
    <property type="protein sequence ID" value="KAG6570811.1"/>
    <property type="molecule type" value="Genomic_DNA"/>
</dbReference>
<dbReference type="InterPro" id="IPR044594">
    <property type="entry name" value="HIPP01/3/5/6"/>
</dbReference>
<feature type="region of interest" description="Disordered" evidence="1">
    <location>
        <begin position="231"/>
        <end position="266"/>
    </location>
</feature>
<dbReference type="Pfam" id="PF00403">
    <property type="entry name" value="HMA"/>
    <property type="match status" value="1"/>
</dbReference>
<dbReference type="CDD" id="cd00371">
    <property type="entry name" value="HMA"/>
    <property type="match status" value="1"/>
</dbReference>
<evidence type="ECO:0000259" key="2">
    <source>
        <dbReference type="PROSITE" id="PS50846"/>
    </source>
</evidence>
<name>A0AAV6LUX4_9ROSI</name>
<evidence type="ECO:0000256" key="1">
    <source>
        <dbReference type="SAM" id="MobiDB-lite"/>
    </source>
</evidence>
<dbReference type="PROSITE" id="PS50846">
    <property type="entry name" value="HMA_2"/>
    <property type="match status" value="1"/>
</dbReference>
<reference evidence="3 4" key="1">
    <citation type="journal article" date="2021" name="Hortic Res">
        <title>The domestication of Cucurbita argyrosperma as revealed by the genome of its wild relative.</title>
        <authorList>
            <person name="Barrera-Redondo J."/>
            <person name="Sanchez-de la Vega G."/>
            <person name="Aguirre-Liguori J.A."/>
            <person name="Castellanos-Morales G."/>
            <person name="Gutierrez-Guerrero Y.T."/>
            <person name="Aguirre-Dugua X."/>
            <person name="Aguirre-Planter E."/>
            <person name="Tenaillon M.I."/>
            <person name="Lira-Saade R."/>
            <person name="Eguiarte L.E."/>
        </authorList>
    </citation>
    <scope>NUCLEOTIDE SEQUENCE [LARGE SCALE GENOMIC DNA]</scope>
    <source>
        <strain evidence="3">JBR-2021</strain>
    </source>
</reference>
<feature type="compositionally biased region" description="Basic and acidic residues" evidence="1">
    <location>
        <begin position="233"/>
        <end position="248"/>
    </location>
</feature>
<organism evidence="3 4">
    <name type="scientific">Cucurbita argyrosperma subsp. sororia</name>
    <dbReference type="NCBI Taxonomy" id="37648"/>
    <lineage>
        <taxon>Eukaryota</taxon>
        <taxon>Viridiplantae</taxon>
        <taxon>Streptophyta</taxon>
        <taxon>Embryophyta</taxon>
        <taxon>Tracheophyta</taxon>
        <taxon>Spermatophyta</taxon>
        <taxon>Magnoliopsida</taxon>
        <taxon>eudicotyledons</taxon>
        <taxon>Gunneridae</taxon>
        <taxon>Pentapetalae</taxon>
        <taxon>rosids</taxon>
        <taxon>fabids</taxon>
        <taxon>Cucurbitales</taxon>
        <taxon>Cucurbitaceae</taxon>
        <taxon>Cucurbiteae</taxon>
        <taxon>Cucurbita</taxon>
    </lineage>
</organism>
<accession>A0AAV6LUX4</accession>
<feature type="region of interest" description="Disordered" evidence="1">
    <location>
        <begin position="15"/>
        <end position="42"/>
    </location>
</feature>
<feature type="region of interest" description="Disordered" evidence="1">
    <location>
        <begin position="137"/>
        <end position="162"/>
    </location>
</feature>
<feature type="non-terminal residue" evidence="3">
    <location>
        <position position="1"/>
    </location>
</feature>
<dbReference type="PANTHER" id="PTHR46413">
    <property type="entry name" value="HEAVY METAL-ASSOCIATED ISOPRENYLATED PLANT PROTEIN 6"/>
    <property type="match status" value="1"/>
</dbReference>
<dbReference type="InterPro" id="IPR006121">
    <property type="entry name" value="HMA_dom"/>
</dbReference>